<sequence length="403" mass="43388">MALRSVGRRSRAQENLGRTEEAHRQRMRPPVPNDGYPFRAHRAADGAKDATPRSKGSDATPSRSTSLPPLQSPRLARSAPAGLDLDLKAGAPPHTPDATPGSASSPGGHEDSCTVGRHEDSEDDEEFLADLQELDELTAHLARRGDPSSARDARPPTASSVSTTAPASSLATASVANGEDYADANEDPFEQLQGAVRVHQEIAQLRLPHGCRLETSQASFAQLFFSMDVAEGPFTPASLVFWVKIFAEYPLPGSVSIRATKRIFHPSIDAQTGAVAFPGEEAPKVKLASMLTSLVRMVKSPQPVAEPRNADASSLLSTDPAEFRRAVRLALSGGEVLDVKYDRVLGLKAESQRVGAEAPRRALSEQMRLDLMQLEVMKEDFKATAASYMECNKVQLQHIGQSP</sequence>
<feature type="compositionally biased region" description="Basic residues" evidence="1">
    <location>
        <begin position="1"/>
        <end position="10"/>
    </location>
</feature>
<protein>
    <submittedName>
        <fullName evidence="3">NEDD8-conjugating enzyme UBC12 (RUB1-conjugating enzyme) (Ubiquitin carrier protein 12)</fullName>
    </submittedName>
</protein>
<feature type="region of interest" description="Disordered" evidence="1">
    <location>
        <begin position="142"/>
        <end position="171"/>
    </location>
</feature>
<comment type="caution">
    <text evidence="3">The sequence shown here is derived from an EMBL/GenBank/DDBJ whole genome shotgun (WGS) entry which is preliminary data.</text>
</comment>
<evidence type="ECO:0000313" key="3">
    <source>
        <dbReference type="EMBL" id="CAK9007585.1"/>
    </source>
</evidence>
<dbReference type="Pfam" id="PF00179">
    <property type="entry name" value="UQ_con"/>
    <property type="match status" value="1"/>
</dbReference>
<gene>
    <name evidence="3" type="ORF">SCF082_LOCUS9516</name>
</gene>
<dbReference type="EMBL" id="CAXAMM010005535">
    <property type="protein sequence ID" value="CAK9007585.1"/>
    <property type="molecule type" value="Genomic_DNA"/>
</dbReference>
<keyword evidence="4" id="KW-1185">Reference proteome</keyword>
<dbReference type="InterPro" id="IPR000608">
    <property type="entry name" value="UBC"/>
</dbReference>
<name>A0ABP0IZQ9_9DINO</name>
<dbReference type="InterPro" id="IPR016135">
    <property type="entry name" value="UBQ-conjugating_enzyme/RWD"/>
</dbReference>
<feature type="region of interest" description="Disordered" evidence="1">
    <location>
        <begin position="1"/>
        <end position="125"/>
    </location>
</feature>
<evidence type="ECO:0000259" key="2">
    <source>
        <dbReference type="Pfam" id="PF00179"/>
    </source>
</evidence>
<evidence type="ECO:0000256" key="1">
    <source>
        <dbReference type="SAM" id="MobiDB-lite"/>
    </source>
</evidence>
<feature type="compositionally biased region" description="Basic and acidic residues" evidence="1">
    <location>
        <begin position="42"/>
        <end position="56"/>
    </location>
</feature>
<dbReference type="Proteomes" id="UP001642464">
    <property type="component" value="Unassembled WGS sequence"/>
</dbReference>
<feature type="compositionally biased region" description="Basic and acidic residues" evidence="1">
    <location>
        <begin position="108"/>
        <end position="120"/>
    </location>
</feature>
<evidence type="ECO:0000313" key="4">
    <source>
        <dbReference type="Proteomes" id="UP001642464"/>
    </source>
</evidence>
<accession>A0ABP0IZQ9</accession>
<dbReference type="Gene3D" id="3.10.110.10">
    <property type="entry name" value="Ubiquitin Conjugating Enzyme"/>
    <property type="match status" value="1"/>
</dbReference>
<organism evidence="3 4">
    <name type="scientific">Durusdinium trenchii</name>
    <dbReference type="NCBI Taxonomy" id="1381693"/>
    <lineage>
        <taxon>Eukaryota</taxon>
        <taxon>Sar</taxon>
        <taxon>Alveolata</taxon>
        <taxon>Dinophyceae</taxon>
        <taxon>Suessiales</taxon>
        <taxon>Symbiodiniaceae</taxon>
        <taxon>Durusdinium</taxon>
    </lineage>
</organism>
<feature type="compositionally biased region" description="Polar residues" evidence="1">
    <location>
        <begin position="57"/>
        <end position="69"/>
    </location>
</feature>
<dbReference type="SUPFAM" id="SSF54495">
    <property type="entry name" value="UBC-like"/>
    <property type="match status" value="1"/>
</dbReference>
<proteinExistence type="predicted"/>
<feature type="domain" description="UBC core" evidence="2">
    <location>
        <begin position="199"/>
        <end position="328"/>
    </location>
</feature>
<feature type="compositionally biased region" description="Basic and acidic residues" evidence="1">
    <location>
        <begin position="143"/>
        <end position="154"/>
    </location>
</feature>
<reference evidence="3 4" key="1">
    <citation type="submission" date="2024-02" db="EMBL/GenBank/DDBJ databases">
        <authorList>
            <person name="Chen Y."/>
            <person name="Shah S."/>
            <person name="Dougan E. K."/>
            <person name="Thang M."/>
            <person name="Chan C."/>
        </authorList>
    </citation>
    <scope>NUCLEOTIDE SEQUENCE [LARGE SCALE GENOMIC DNA]</scope>
</reference>
<feature type="compositionally biased region" description="Low complexity" evidence="1">
    <location>
        <begin position="155"/>
        <end position="171"/>
    </location>
</feature>